<comment type="caution">
    <text evidence="2">The sequence shown here is derived from an EMBL/GenBank/DDBJ whole genome shotgun (WGS) entry which is preliminary data.</text>
</comment>
<reference evidence="2" key="1">
    <citation type="submission" date="2019-11" db="EMBL/GenBank/DDBJ databases">
        <authorList>
            <person name="Liu Y."/>
            <person name="Hou J."/>
            <person name="Li T.-Q."/>
            <person name="Guan C.-H."/>
            <person name="Wu X."/>
            <person name="Wu H.-Z."/>
            <person name="Ling F."/>
            <person name="Zhang R."/>
            <person name="Shi X.-G."/>
            <person name="Ren J.-P."/>
            <person name="Chen E.-F."/>
            <person name="Sun J.-M."/>
        </authorList>
    </citation>
    <scope>NUCLEOTIDE SEQUENCE</scope>
    <source>
        <strain evidence="2">Adult_tree_wgs_1</strain>
        <tissue evidence="2">Leaves</tissue>
    </source>
</reference>
<dbReference type="AlphaFoldDB" id="A0A834LQK6"/>
<protein>
    <recommendedName>
        <fullName evidence="1">TTF-type domain-containing protein</fullName>
    </recommendedName>
</protein>
<dbReference type="EMBL" id="WJXA01000003">
    <property type="protein sequence ID" value="KAF7148690.1"/>
    <property type="molecule type" value="Genomic_DNA"/>
</dbReference>
<dbReference type="SMART" id="SM00597">
    <property type="entry name" value="ZnF_TTF"/>
    <property type="match status" value="1"/>
</dbReference>
<dbReference type="PANTHER" id="PTHR45749">
    <property type="match status" value="1"/>
</dbReference>
<dbReference type="Pfam" id="PF14291">
    <property type="entry name" value="DUF4371"/>
    <property type="match status" value="1"/>
</dbReference>
<proteinExistence type="predicted"/>
<dbReference type="InterPro" id="IPR025398">
    <property type="entry name" value="DUF4371"/>
</dbReference>
<dbReference type="Proteomes" id="UP000626092">
    <property type="component" value="Unassembled WGS sequence"/>
</dbReference>
<organism evidence="2 3">
    <name type="scientific">Rhododendron simsii</name>
    <name type="common">Sims's rhododendron</name>
    <dbReference type="NCBI Taxonomy" id="118357"/>
    <lineage>
        <taxon>Eukaryota</taxon>
        <taxon>Viridiplantae</taxon>
        <taxon>Streptophyta</taxon>
        <taxon>Embryophyta</taxon>
        <taxon>Tracheophyta</taxon>
        <taxon>Spermatophyta</taxon>
        <taxon>Magnoliopsida</taxon>
        <taxon>eudicotyledons</taxon>
        <taxon>Gunneridae</taxon>
        <taxon>Pentapetalae</taxon>
        <taxon>asterids</taxon>
        <taxon>Ericales</taxon>
        <taxon>Ericaceae</taxon>
        <taxon>Ericoideae</taxon>
        <taxon>Rhodoreae</taxon>
        <taxon>Rhododendron</taxon>
    </lineage>
</organism>
<feature type="domain" description="TTF-type" evidence="1">
    <location>
        <begin position="45"/>
        <end position="144"/>
    </location>
</feature>
<dbReference type="OrthoDB" id="1730821at2759"/>
<keyword evidence="3" id="KW-1185">Reference proteome</keyword>
<evidence type="ECO:0000259" key="1">
    <source>
        <dbReference type="SMART" id="SM00597"/>
    </source>
</evidence>
<name>A0A834LQK6_RHOSS</name>
<gene>
    <name evidence="2" type="ORF">RHSIM_Rhsim03G0046700</name>
</gene>
<sequence length="294" mass="34128">MRDPGLRRPIRDYPTSERDEVRRAYLTFGPYQPEFPKDQYPKDGNGRRFLASWYKLYLEWLEYSPTKNCAYCLPCYLFAEESGRPGYNAFVDHGFSKWKKVNNGMRCPFAIHVGKDLNSCHRCALDKCHDLLNQAQHIEKIVEKQTSEQVAKNRLRLKTSIDAVKWLTLHNCALRGRDESITSSNRGNCIDLIALLASYNPDVDKVVLHNAPQNASYHSGKIQKEILSIFYDKIQRFICEEINGGKFCIIVDESQDESNREQMAIILRFVDKDGLIQEQFCIIVDERFLVFQEA</sequence>
<evidence type="ECO:0000313" key="3">
    <source>
        <dbReference type="Proteomes" id="UP000626092"/>
    </source>
</evidence>
<dbReference type="PANTHER" id="PTHR45749:SF37">
    <property type="entry name" value="OS05G0311600 PROTEIN"/>
    <property type="match status" value="1"/>
</dbReference>
<evidence type="ECO:0000313" key="2">
    <source>
        <dbReference type="EMBL" id="KAF7148690.1"/>
    </source>
</evidence>
<dbReference type="InterPro" id="IPR006580">
    <property type="entry name" value="Znf_TTF"/>
</dbReference>
<accession>A0A834LQK6</accession>